<sequence>MLIRLLTLFLLFTPSAQAQTVLQAYTMLYPPLHMGPGSEQKPGIADELVLRAANLAGITIEISTLPWRRAQLMASQHRDACVFPLSRHPAREKQYQWVGLIAPGQLRLYGWVGSTRLANLQAAADARITVLAGSSAEIRLQQQHLPYSTTNVVADGLRLLQLGQADYWAVHEVVARYEARLSRFPLKAVASLGEANSWLACHRHTPKAQIQALQQAFLQLQAQGETERIMRNYLGDAHDETKPAME</sequence>
<evidence type="ECO:0000256" key="1">
    <source>
        <dbReference type="SAM" id="SignalP"/>
    </source>
</evidence>
<gene>
    <name evidence="2" type="ORF">PQU95_07915</name>
</gene>
<evidence type="ECO:0000313" key="3">
    <source>
        <dbReference type="Proteomes" id="UP001219956"/>
    </source>
</evidence>
<keyword evidence="1" id="KW-0732">Signal</keyword>
<protein>
    <submittedName>
        <fullName evidence="2">Transporter substrate-binding domain-containing protein</fullName>
    </submittedName>
</protein>
<dbReference type="PANTHER" id="PTHR38834">
    <property type="entry name" value="PERIPLASMIC SUBSTRATE BINDING PROTEIN FAMILY 3"/>
    <property type="match status" value="1"/>
</dbReference>
<dbReference type="Gene3D" id="3.40.190.10">
    <property type="entry name" value="Periplasmic binding protein-like II"/>
    <property type="match status" value="2"/>
</dbReference>
<reference evidence="2 3" key="1">
    <citation type="submission" date="2023-01" db="EMBL/GenBank/DDBJ databases">
        <title>Novel species of the genus Vogesella isolated from rivers.</title>
        <authorList>
            <person name="Lu H."/>
        </authorList>
    </citation>
    <scope>NUCLEOTIDE SEQUENCE [LARGE SCALE GENOMIC DNA]</scope>
    <source>
        <strain evidence="2 3">DC21W</strain>
    </source>
</reference>
<dbReference type="Proteomes" id="UP001219956">
    <property type="component" value="Unassembled WGS sequence"/>
</dbReference>
<accession>A0ABT5IX52</accession>
<feature type="signal peptide" evidence="1">
    <location>
        <begin position="1"/>
        <end position="18"/>
    </location>
</feature>
<keyword evidence="3" id="KW-1185">Reference proteome</keyword>
<dbReference type="RefSeq" id="WP_272751491.1">
    <property type="nucleotide sequence ID" value="NZ_JAQQLF010000008.1"/>
</dbReference>
<dbReference type="PANTHER" id="PTHR38834:SF3">
    <property type="entry name" value="SOLUTE-BINDING PROTEIN FAMILY 3_N-TERMINAL DOMAIN-CONTAINING PROTEIN"/>
    <property type="match status" value="1"/>
</dbReference>
<dbReference type="SUPFAM" id="SSF53850">
    <property type="entry name" value="Periplasmic binding protein-like II"/>
    <property type="match status" value="1"/>
</dbReference>
<feature type="chain" id="PRO_5046941117" evidence="1">
    <location>
        <begin position="19"/>
        <end position="246"/>
    </location>
</feature>
<proteinExistence type="predicted"/>
<organism evidence="2 3">
    <name type="scientific">Vogesella aquatica</name>
    <dbReference type="NCBI Taxonomy" id="2984206"/>
    <lineage>
        <taxon>Bacteria</taxon>
        <taxon>Pseudomonadati</taxon>
        <taxon>Pseudomonadota</taxon>
        <taxon>Betaproteobacteria</taxon>
        <taxon>Neisseriales</taxon>
        <taxon>Chromobacteriaceae</taxon>
        <taxon>Vogesella</taxon>
    </lineage>
</organism>
<evidence type="ECO:0000313" key="2">
    <source>
        <dbReference type="EMBL" id="MDC7717142.1"/>
    </source>
</evidence>
<comment type="caution">
    <text evidence="2">The sequence shown here is derived from an EMBL/GenBank/DDBJ whole genome shotgun (WGS) entry which is preliminary data.</text>
</comment>
<dbReference type="EMBL" id="JAQQLF010000008">
    <property type="protein sequence ID" value="MDC7717142.1"/>
    <property type="molecule type" value="Genomic_DNA"/>
</dbReference>
<name>A0ABT5IX52_9NEIS</name>